<dbReference type="InterPro" id="IPR012312">
    <property type="entry name" value="Hemerythrin-like"/>
</dbReference>
<reference evidence="3 4" key="1">
    <citation type="journal article" date="2019" name="Int. J. Syst. Evol. Microbiol.">
        <title>The Global Catalogue of Microorganisms (GCM) 10K type strain sequencing project: providing services to taxonomists for standard genome sequencing and annotation.</title>
        <authorList>
            <consortium name="The Broad Institute Genomics Platform"/>
            <consortium name="The Broad Institute Genome Sequencing Center for Infectious Disease"/>
            <person name="Wu L."/>
            <person name="Ma J."/>
        </authorList>
    </citation>
    <scope>NUCLEOTIDE SEQUENCE [LARGE SCALE GENOMIC DNA]</scope>
    <source>
        <strain evidence="3 4">JCM 14303</strain>
    </source>
</reference>
<dbReference type="PANTHER" id="PTHR39966:SF1">
    <property type="entry name" value="HEMERYTHRIN-LIKE DOMAIN-CONTAINING PROTEIN"/>
    <property type="match status" value="1"/>
</dbReference>
<dbReference type="PANTHER" id="PTHR39966">
    <property type="entry name" value="BLL2471 PROTEIN-RELATED"/>
    <property type="match status" value="1"/>
</dbReference>
<proteinExistence type="predicted"/>
<dbReference type="Pfam" id="PF01814">
    <property type="entry name" value="Hemerythrin"/>
    <property type="match status" value="1"/>
</dbReference>
<comment type="caution">
    <text evidence="3">The sequence shown here is derived from an EMBL/GenBank/DDBJ whole genome shotgun (WGS) entry which is preliminary data.</text>
</comment>
<evidence type="ECO:0000259" key="2">
    <source>
        <dbReference type="Pfam" id="PF01814"/>
    </source>
</evidence>
<dbReference type="EMBL" id="BAAANC010000002">
    <property type="protein sequence ID" value="GAA1530837.1"/>
    <property type="molecule type" value="Genomic_DNA"/>
</dbReference>
<feature type="compositionally biased region" description="Basic and acidic residues" evidence="1">
    <location>
        <begin position="225"/>
        <end position="236"/>
    </location>
</feature>
<evidence type="ECO:0000256" key="1">
    <source>
        <dbReference type="SAM" id="MobiDB-lite"/>
    </source>
</evidence>
<sequence>MTSEPLADVRDMYMAHTMFLREFGLAPNLITGVAAGDTARAAVVADHIELIDSVLHHHHQSEDGHLWHRFLERAGTDAVSVVSTMEAQHHDIDVLLTAMRDELKPWRDSADPAQGSVIAGTVDTLNKHLAEHLAVEENYALPLIEKHITAAEWGQMVAAGSSDVPPEQMPLMFGLMAYEADPDTLRDIIATLPREVSAVIGDLAAQAFAEYSVRVPGTPTPQREASTDRRLTQPNA</sequence>
<accession>A0ABN2AZK6</accession>
<dbReference type="CDD" id="cd12108">
    <property type="entry name" value="Hr-like"/>
    <property type="match status" value="1"/>
</dbReference>
<feature type="domain" description="Hemerythrin-like" evidence="2">
    <location>
        <begin position="10"/>
        <end position="144"/>
    </location>
</feature>
<evidence type="ECO:0000313" key="3">
    <source>
        <dbReference type="EMBL" id="GAA1530837.1"/>
    </source>
</evidence>
<dbReference type="Gene3D" id="1.20.120.520">
    <property type="entry name" value="nmb1532 protein domain like"/>
    <property type="match status" value="1"/>
</dbReference>
<feature type="region of interest" description="Disordered" evidence="1">
    <location>
        <begin position="215"/>
        <end position="236"/>
    </location>
</feature>
<name>A0ABN2AZK6_9ACTN</name>
<organism evidence="3 4">
    <name type="scientific">Kribbella lupini</name>
    <dbReference type="NCBI Taxonomy" id="291602"/>
    <lineage>
        <taxon>Bacteria</taxon>
        <taxon>Bacillati</taxon>
        <taxon>Actinomycetota</taxon>
        <taxon>Actinomycetes</taxon>
        <taxon>Propionibacteriales</taxon>
        <taxon>Kribbellaceae</taxon>
        <taxon>Kribbella</taxon>
    </lineage>
</organism>
<dbReference type="Proteomes" id="UP001500363">
    <property type="component" value="Unassembled WGS sequence"/>
</dbReference>
<keyword evidence="4" id="KW-1185">Reference proteome</keyword>
<gene>
    <name evidence="3" type="ORF">GCM10009741_36060</name>
</gene>
<evidence type="ECO:0000313" key="4">
    <source>
        <dbReference type="Proteomes" id="UP001500363"/>
    </source>
</evidence>
<dbReference type="RefSeq" id="WP_344175328.1">
    <property type="nucleotide sequence ID" value="NZ_BAAANC010000002.1"/>
</dbReference>
<protein>
    <recommendedName>
        <fullName evidence="2">Hemerythrin-like domain-containing protein</fullName>
    </recommendedName>
</protein>